<dbReference type="SUPFAM" id="SSF47336">
    <property type="entry name" value="ACP-like"/>
    <property type="match status" value="1"/>
</dbReference>
<protein>
    <submittedName>
        <fullName evidence="2">Phosphopantetheine attachment site family protein</fullName>
    </submittedName>
</protein>
<dbReference type="Gene3D" id="1.10.1200.10">
    <property type="entry name" value="ACP-like"/>
    <property type="match status" value="1"/>
</dbReference>
<name>A0AAW9CSI1_BURTH</name>
<dbReference type="PROSITE" id="PS50075">
    <property type="entry name" value="CARRIER"/>
    <property type="match status" value="1"/>
</dbReference>
<reference evidence="2" key="1">
    <citation type="submission" date="2018-08" db="EMBL/GenBank/DDBJ databases">
        <title>Identification of Burkholderia cepacia strains that express a Burkholderia pseudomallei-like capsular polysaccharide.</title>
        <authorList>
            <person name="Burtnick M.N."/>
            <person name="Vongsouvath M."/>
            <person name="Newton P."/>
            <person name="Wuthiekanun V."/>
            <person name="Limmathurotsakul D."/>
            <person name="Brett P.J."/>
            <person name="Chantratita N."/>
            <person name="Dance D.A."/>
        </authorList>
    </citation>
    <scope>NUCLEOTIDE SEQUENCE</scope>
    <source>
        <strain evidence="2">SBXCC001</strain>
    </source>
</reference>
<dbReference type="Proteomes" id="UP001272137">
    <property type="component" value="Unassembled WGS sequence"/>
</dbReference>
<sequence length="82" mass="8960">MNDADILAAVLATLKAIAPEVDLAALRADRPLRGQVDLDSMDWLNFLTGLHARLGVDIPEADYGRLRTLDDVVKYVANVSKL</sequence>
<dbReference type="AlphaFoldDB" id="A0AAW9CSI1"/>
<dbReference type="EMBL" id="QXCT01000001">
    <property type="protein sequence ID" value="MDW9253595.1"/>
    <property type="molecule type" value="Genomic_DNA"/>
</dbReference>
<proteinExistence type="predicted"/>
<dbReference type="KEGG" id="btha:DR62_3468"/>
<comment type="caution">
    <text evidence="2">The sequence shown here is derived from an EMBL/GenBank/DDBJ whole genome shotgun (WGS) entry which is preliminary data.</text>
</comment>
<evidence type="ECO:0000313" key="2">
    <source>
        <dbReference type="EMBL" id="MDW9253595.1"/>
    </source>
</evidence>
<dbReference type="Pfam" id="PF00550">
    <property type="entry name" value="PP-binding"/>
    <property type="match status" value="1"/>
</dbReference>
<dbReference type="InterPro" id="IPR009081">
    <property type="entry name" value="PP-bd_ACP"/>
</dbReference>
<evidence type="ECO:0000313" key="3">
    <source>
        <dbReference type="Proteomes" id="UP001272137"/>
    </source>
</evidence>
<evidence type="ECO:0000259" key="1">
    <source>
        <dbReference type="PROSITE" id="PS50075"/>
    </source>
</evidence>
<dbReference type="InterPro" id="IPR036736">
    <property type="entry name" value="ACP-like_sf"/>
</dbReference>
<accession>A0AAW9CSI1</accession>
<dbReference type="RefSeq" id="WP_009899788.1">
    <property type="nucleotide sequence ID" value="NZ_CP008915.2"/>
</dbReference>
<gene>
    <name evidence="2" type="ORF">C7S16_6935</name>
</gene>
<organism evidence="2 3">
    <name type="scientific">Burkholderia thailandensis</name>
    <dbReference type="NCBI Taxonomy" id="57975"/>
    <lineage>
        <taxon>Bacteria</taxon>
        <taxon>Pseudomonadati</taxon>
        <taxon>Pseudomonadota</taxon>
        <taxon>Betaproteobacteria</taxon>
        <taxon>Burkholderiales</taxon>
        <taxon>Burkholderiaceae</taxon>
        <taxon>Burkholderia</taxon>
        <taxon>pseudomallei group</taxon>
    </lineage>
</organism>
<feature type="domain" description="Carrier" evidence="1">
    <location>
        <begin position="1"/>
        <end position="80"/>
    </location>
</feature>